<keyword evidence="1" id="KW-0808">Transferase</keyword>
<dbReference type="Pfam" id="PF04464">
    <property type="entry name" value="Glyphos_transf"/>
    <property type="match status" value="1"/>
</dbReference>
<proteinExistence type="predicted"/>
<evidence type="ECO:0000313" key="1">
    <source>
        <dbReference type="EMBL" id="PTI73506.1"/>
    </source>
</evidence>
<dbReference type="InterPro" id="IPR007554">
    <property type="entry name" value="Glycerophosphate_synth"/>
</dbReference>
<dbReference type="Gene3D" id="3.40.50.11820">
    <property type="match status" value="1"/>
</dbReference>
<dbReference type="InterPro" id="IPR043149">
    <property type="entry name" value="TagF_N"/>
</dbReference>
<dbReference type="EMBL" id="PZFQ01000077">
    <property type="protein sequence ID" value="PTI73506.1"/>
    <property type="molecule type" value="Genomic_DNA"/>
</dbReference>
<gene>
    <name evidence="1" type="ORF">BU058_13120</name>
</gene>
<comment type="caution">
    <text evidence="1">The sequence shown here is derived from an EMBL/GenBank/DDBJ whole genome shotgun (WGS) entry which is preliminary data.</text>
</comment>
<dbReference type="RefSeq" id="WP_199189354.1">
    <property type="nucleotide sequence ID" value="NZ_PZFQ01000077.1"/>
</dbReference>
<protein>
    <submittedName>
        <fullName evidence="1">Glycosyl transferase family 1</fullName>
    </submittedName>
</protein>
<sequence length="310" mass="36850">MKKIDVKSKIVNYKKNKGKFQYVESRRKKKVQKDQFVLESTHGESVGGHIFYLIKEIQKQVPKSKIYIVSKKPEQHKLFLEEKGFENFQIVQHLSEEYYEVLAVSEFLINDTTFYPFFSKRKDQKYFIIWHGTPLKHMGKHMENVIDVANVQRNFYMADKIIVSNEHTKDILIDTHNLKNVYTGKFVVAPSPRNSIFFSLDSREKIRQELDLKNKKVLCYMPTWRGSVGKVEKSTHVEKMLKYLDDYIDDDTILYVKLHDYEKQAIKSTYKNVKFFPNEYETYEFLTASDALITDYSSVMFDYLNFKKPI</sequence>
<dbReference type="SUPFAM" id="SSF53756">
    <property type="entry name" value="UDP-Glycosyltransferase/glycogen phosphorylase"/>
    <property type="match status" value="1"/>
</dbReference>
<dbReference type="PANTHER" id="PTHR37316:SF3">
    <property type="entry name" value="TEICHOIC ACID GLYCEROL-PHOSPHATE TRANSFERASE"/>
    <property type="match status" value="1"/>
</dbReference>
<dbReference type="PANTHER" id="PTHR37316">
    <property type="entry name" value="TEICHOIC ACID GLYCEROL-PHOSPHATE PRIMASE"/>
    <property type="match status" value="1"/>
</dbReference>
<reference evidence="1 2" key="1">
    <citation type="journal article" date="2016" name="Front. Microbiol.">
        <title>Comprehensive Phylogenetic Analysis of Bovine Non-aureus Staphylococci Species Based on Whole-Genome Sequencing.</title>
        <authorList>
            <person name="Naushad S."/>
            <person name="Barkema H.W."/>
            <person name="Luby C."/>
            <person name="Condas L.A."/>
            <person name="Nobrega D.B."/>
            <person name="Carson D.A."/>
            <person name="De Buck J."/>
        </authorList>
    </citation>
    <scope>NUCLEOTIDE SEQUENCE [LARGE SCALE GENOMIC DNA]</scope>
    <source>
        <strain evidence="1 2">SNUC 1231</strain>
    </source>
</reference>
<dbReference type="GO" id="GO:0016020">
    <property type="term" value="C:membrane"/>
    <property type="evidence" value="ECO:0007669"/>
    <property type="project" value="InterPro"/>
</dbReference>
<dbReference type="GO" id="GO:0047355">
    <property type="term" value="F:CDP-glycerol glycerophosphotransferase activity"/>
    <property type="evidence" value="ECO:0007669"/>
    <property type="project" value="InterPro"/>
</dbReference>
<dbReference type="InterPro" id="IPR051612">
    <property type="entry name" value="Teichoic_Acid_Biosynth"/>
</dbReference>
<dbReference type="AlphaFoldDB" id="A0A9Q6HM42"/>
<name>A0A9Q6HM42_9STAP</name>
<organism evidence="1 2">
    <name type="scientific">Staphylococcus succinus</name>
    <dbReference type="NCBI Taxonomy" id="61015"/>
    <lineage>
        <taxon>Bacteria</taxon>
        <taxon>Bacillati</taxon>
        <taxon>Bacillota</taxon>
        <taxon>Bacilli</taxon>
        <taxon>Bacillales</taxon>
        <taxon>Staphylococcaceae</taxon>
        <taxon>Staphylococcus</taxon>
    </lineage>
</organism>
<accession>A0A9Q6HM42</accession>
<dbReference type="Proteomes" id="UP000241960">
    <property type="component" value="Unassembled WGS sequence"/>
</dbReference>
<evidence type="ECO:0000313" key="2">
    <source>
        <dbReference type="Proteomes" id="UP000241960"/>
    </source>
</evidence>
<feature type="non-terminal residue" evidence="1">
    <location>
        <position position="310"/>
    </location>
</feature>